<dbReference type="Gene3D" id="1.20.1050.10">
    <property type="match status" value="1"/>
</dbReference>
<organism evidence="17 18">
    <name type="scientific">Penstemon davidsonii</name>
    <dbReference type="NCBI Taxonomy" id="160366"/>
    <lineage>
        <taxon>Eukaryota</taxon>
        <taxon>Viridiplantae</taxon>
        <taxon>Streptophyta</taxon>
        <taxon>Embryophyta</taxon>
        <taxon>Tracheophyta</taxon>
        <taxon>Spermatophyta</taxon>
        <taxon>Magnoliopsida</taxon>
        <taxon>eudicotyledons</taxon>
        <taxon>Gunneridae</taxon>
        <taxon>Pentapetalae</taxon>
        <taxon>asterids</taxon>
        <taxon>lamiids</taxon>
        <taxon>Lamiales</taxon>
        <taxon>Plantaginaceae</taxon>
        <taxon>Cheloneae</taxon>
        <taxon>Penstemon</taxon>
    </lineage>
</organism>
<evidence type="ECO:0000313" key="18">
    <source>
        <dbReference type="Proteomes" id="UP001291926"/>
    </source>
</evidence>
<dbReference type="PROSITE" id="PS50405">
    <property type="entry name" value="GST_CTER"/>
    <property type="match status" value="1"/>
</dbReference>
<evidence type="ECO:0000256" key="13">
    <source>
        <dbReference type="ARBA" id="ARBA00047960"/>
    </source>
</evidence>
<dbReference type="PRINTS" id="PR00463">
    <property type="entry name" value="EP450I"/>
</dbReference>
<dbReference type="CDD" id="cd03058">
    <property type="entry name" value="GST_N_Tau"/>
    <property type="match status" value="1"/>
</dbReference>
<evidence type="ECO:0000256" key="3">
    <source>
        <dbReference type="ARBA" id="ARBA00012452"/>
    </source>
</evidence>
<dbReference type="InterPro" id="IPR045073">
    <property type="entry name" value="Omega/Tau-like"/>
</dbReference>
<dbReference type="InterPro" id="IPR010987">
    <property type="entry name" value="Glutathione-S-Trfase_C-like"/>
</dbReference>
<keyword evidence="12" id="KW-0472">Membrane</keyword>
<evidence type="ECO:0000256" key="7">
    <source>
        <dbReference type="ARBA" id="ARBA00022723"/>
    </source>
</evidence>
<dbReference type="PANTHER" id="PTHR24282">
    <property type="entry name" value="CYTOCHROME P450 FAMILY MEMBER"/>
    <property type="match status" value="1"/>
</dbReference>
<evidence type="ECO:0000259" key="16">
    <source>
        <dbReference type="PROSITE" id="PS50405"/>
    </source>
</evidence>
<keyword evidence="5" id="KW-0808">Transferase</keyword>
<dbReference type="SUPFAM" id="SSF47616">
    <property type="entry name" value="GST C-terminal domain-like"/>
    <property type="match status" value="1"/>
</dbReference>
<dbReference type="InterPro" id="IPR036282">
    <property type="entry name" value="Glutathione-S-Trfase_C_sf"/>
</dbReference>
<evidence type="ECO:0000256" key="9">
    <source>
        <dbReference type="ARBA" id="ARBA00023002"/>
    </source>
</evidence>
<keyword evidence="9 14" id="KW-0560">Oxidoreductase</keyword>
<evidence type="ECO:0000256" key="14">
    <source>
        <dbReference type="RuleBase" id="RU000461"/>
    </source>
</evidence>
<evidence type="ECO:0000256" key="5">
    <source>
        <dbReference type="ARBA" id="ARBA00022679"/>
    </source>
</evidence>
<dbReference type="SFLD" id="SFLDG01152">
    <property type="entry name" value="Main.3:_Omega-_and_Tau-like"/>
    <property type="match status" value="1"/>
</dbReference>
<dbReference type="PRINTS" id="PR00385">
    <property type="entry name" value="P450"/>
</dbReference>
<keyword evidence="10 14" id="KW-0408">Iron</keyword>
<dbReference type="Proteomes" id="UP001291926">
    <property type="component" value="Unassembled WGS sequence"/>
</dbReference>
<evidence type="ECO:0000256" key="11">
    <source>
        <dbReference type="ARBA" id="ARBA00023033"/>
    </source>
</evidence>
<keyword evidence="11 14" id="KW-0503">Monooxygenase</keyword>
<dbReference type="EC" id="2.5.1.18" evidence="3"/>
<dbReference type="Gene3D" id="1.10.630.10">
    <property type="entry name" value="Cytochrome P450"/>
    <property type="match status" value="1"/>
</dbReference>
<dbReference type="InterPro" id="IPR001128">
    <property type="entry name" value="Cyt_P450"/>
</dbReference>
<comment type="similarity">
    <text evidence="2 14">Belongs to the cytochrome P450 family.</text>
</comment>
<dbReference type="SUPFAM" id="SSF52833">
    <property type="entry name" value="Thioredoxin-like"/>
    <property type="match status" value="1"/>
</dbReference>
<keyword evidence="18" id="KW-1185">Reference proteome</keyword>
<name>A0ABR0D5V4_9LAMI</name>
<evidence type="ECO:0000259" key="15">
    <source>
        <dbReference type="PROSITE" id="PS50404"/>
    </source>
</evidence>
<feature type="domain" description="GST C-terminal" evidence="16">
    <location>
        <begin position="88"/>
        <end position="216"/>
    </location>
</feature>
<keyword evidence="7 14" id="KW-0479">Metal-binding</keyword>
<dbReference type="InterPro" id="IPR004045">
    <property type="entry name" value="Glutathione_S-Trfase_N"/>
</dbReference>
<evidence type="ECO:0000256" key="6">
    <source>
        <dbReference type="ARBA" id="ARBA00022692"/>
    </source>
</evidence>
<comment type="caution">
    <text evidence="17">The sequence shown here is derived from an EMBL/GenBank/DDBJ whole genome shotgun (WGS) entry which is preliminary data.</text>
</comment>
<dbReference type="InterPro" id="IPR002401">
    <property type="entry name" value="Cyt_P450_E_grp-I"/>
</dbReference>
<keyword evidence="4 14" id="KW-0349">Heme</keyword>
<protein>
    <recommendedName>
        <fullName evidence="3">glutathione transferase</fullName>
        <ecNumber evidence="3">2.5.1.18</ecNumber>
    </recommendedName>
</protein>
<dbReference type="Pfam" id="PF02798">
    <property type="entry name" value="GST_N"/>
    <property type="match status" value="1"/>
</dbReference>
<dbReference type="Gene3D" id="3.40.30.10">
    <property type="entry name" value="Glutaredoxin"/>
    <property type="match status" value="1"/>
</dbReference>
<dbReference type="CDD" id="cd03185">
    <property type="entry name" value="GST_C_Tau"/>
    <property type="match status" value="1"/>
</dbReference>
<dbReference type="SFLD" id="SFLDS00019">
    <property type="entry name" value="Glutathione_Transferase_(cytos"/>
    <property type="match status" value="1"/>
</dbReference>
<dbReference type="InterPro" id="IPR050665">
    <property type="entry name" value="Cytochrome_P450_Monooxygen"/>
</dbReference>
<evidence type="ECO:0000256" key="4">
    <source>
        <dbReference type="ARBA" id="ARBA00022617"/>
    </source>
</evidence>
<comment type="subcellular location">
    <subcellularLocation>
        <location evidence="1">Membrane</location>
        <topology evidence="1">Single-pass membrane protein</topology>
    </subcellularLocation>
</comment>
<sequence length="678" mass="77845">MADEVILLDVHLSLFAMRVRVALAEKGIEYEHKEQDLANKSQLLLEMNPIHKKVPVLIHNKKPICESLIIVQYIDEVWKDKSPLLPSDPYQRAQARFWADFMDTKVSDAARKIWTTKGEELEKAKKDFIESLKLLEGELGDKPYFGGEFFGYLDVALITFYSWFYAFETIGKFRIEEHCPKLIEWAKRPKKLENFLRKQGLSGNSYRLLIGDMKEFIQVMRAEQPKAINLSDNIPSHILPYYHHIIHKYGTNSFIWFGTSPRLNIADPKLIKEILMKPGLFHKPVPDPIGATIAGGLLFLEDEKWTKHRKIVNPAFHLEKLKTMLSAMFLSCSKMMDKWETLVSSSGNNKSQEIDVWPYLEDLSGDVISRTAFGISHEQGRTIFQLQKEQVKLVLQLLQYIFIPGWRYFPTKANKRMKEISNEIQSLLKGIINHREKSMGIGESPGDDLLGILMESNYREIQEHGNKNVGMSIEDVIEECKLFYFAGSETTSNLLVWTMVLLSKHQEWQIRAREEILQFFGKKEPTFDGLNRLKIVTMILQEVLRLYPPAALILRSPTKTVKLGDMVLQRGVELSLLIGLVHHDPKIWGDDVNEFKPERFSEGILNATKAQSSSSYIPFSLGPRICIGQNFAMIEAKMALAMILQNFSFELSSSYLHAPFPIITLQPQHGAPLILHKL</sequence>
<dbReference type="PROSITE" id="PS00086">
    <property type="entry name" value="CYTOCHROME_P450"/>
    <property type="match status" value="1"/>
</dbReference>
<gene>
    <name evidence="17" type="ORF">RD792_007236</name>
</gene>
<reference evidence="17 18" key="1">
    <citation type="journal article" date="2023" name="bioRxiv">
        <title>Genome report: Whole genome sequence and annotation of Penstemon davidsonii.</title>
        <authorList>
            <person name="Ostevik K.L."/>
            <person name="Alabady M."/>
            <person name="Zhang M."/>
            <person name="Rausher M.D."/>
        </authorList>
    </citation>
    <scope>NUCLEOTIDE SEQUENCE [LARGE SCALE GENOMIC DNA]</scope>
    <source>
        <strain evidence="17">DNT005</strain>
        <tissue evidence="17">Whole leaf</tissue>
    </source>
</reference>
<dbReference type="InterPro" id="IPR040079">
    <property type="entry name" value="Glutathione_S-Trfase"/>
</dbReference>
<dbReference type="PANTHER" id="PTHR24282:SF273">
    <property type="entry name" value="CYTOCHROME P450 CYP72A219-LIKE"/>
    <property type="match status" value="1"/>
</dbReference>
<evidence type="ECO:0000256" key="12">
    <source>
        <dbReference type="ARBA" id="ARBA00023136"/>
    </source>
</evidence>
<dbReference type="EMBL" id="JAYDYQ010002533">
    <property type="protein sequence ID" value="KAK4484647.1"/>
    <property type="molecule type" value="Genomic_DNA"/>
</dbReference>
<feature type="domain" description="GST N-terminal" evidence="15">
    <location>
        <begin position="3"/>
        <end position="82"/>
    </location>
</feature>
<dbReference type="Pfam" id="PF00067">
    <property type="entry name" value="p450"/>
    <property type="match status" value="1"/>
</dbReference>
<dbReference type="SFLD" id="SFLDG00358">
    <property type="entry name" value="Main_(cytGST)"/>
    <property type="match status" value="1"/>
</dbReference>
<evidence type="ECO:0000313" key="17">
    <source>
        <dbReference type="EMBL" id="KAK4484647.1"/>
    </source>
</evidence>
<evidence type="ECO:0000256" key="2">
    <source>
        <dbReference type="ARBA" id="ARBA00010617"/>
    </source>
</evidence>
<dbReference type="Pfam" id="PF13410">
    <property type="entry name" value="GST_C_2"/>
    <property type="match status" value="1"/>
</dbReference>
<dbReference type="InterPro" id="IPR036249">
    <property type="entry name" value="Thioredoxin-like_sf"/>
</dbReference>
<evidence type="ECO:0000256" key="1">
    <source>
        <dbReference type="ARBA" id="ARBA00004167"/>
    </source>
</evidence>
<proteinExistence type="inferred from homology"/>
<dbReference type="PROSITE" id="PS50404">
    <property type="entry name" value="GST_NTER"/>
    <property type="match status" value="1"/>
</dbReference>
<dbReference type="SUPFAM" id="SSF48264">
    <property type="entry name" value="Cytochrome P450"/>
    <property type="match status" value="1"/>
</dbReference>
<accession>A0ABR0D5V4</accession>
<dbReference type="InterPro" id="IPR036396">
    <property type="entry name" value="Cyt_P450_sf"/>
</dbReference>
<dbReference type="InterPro" id="IPR017972">
    <property type="entry name" value="Cyt_P450_CS"/>
</dbReference>
<evidence type="ECO:0000256" key="8">
    <source>
        <dbReference type="ARBA" id="ARBA00022989"/>
    </source>
</evidence>
<dbReference type="InterPro" id="IPR045074">
    <property type="entry name" value="GST_C_Tau"/>
</dbReference>
<evidence type="ECO:0000256" key="10">
    <source>
        <dbReference type="ARBA" id="ARBA00023004"/>
    </source>
</evidence>
<keyword evidence="6" id="KW-0812">Transmembrane</keyword>
<keyword evidence="8" id="KW-1133">Transmembrane helix</keyword>
<comment type="catalytic activity">
    <reaction evidence="13">
        <text>RX + glutathione = an S-substituted glutathione + a halide anion + H(+)</text>
        <dbReference type="Rhea" id="RHEA:16437"/>
        <dbReference type="ChEBI" id="CHEBI:15378"/>
        <dbReference type="ChEBI" id="CHEBI:16042"/>
        <dbReference type="ChEBI" id="CHEBI:17792"/>
        <dbReference type="ChEBI" id="CHEBI:57925"/>
        <dbReference type="ChEBI" id="CHEBI:90779"/>
        <dbReference type="EC" id="2.5.1.18"/>
    </reaction>
</comment>